<dbReference type="Gene3D" id="2.60.120.10">
    <property type="entry name" value="Jelly Rolls"/>
    <property type="match status" value="1"/>
</dbReference>
<keyword evidence="4" id="KW-1185">Reference proteome</keyword>
<dbReference type="SUPFAM" id="SSF46785">
    <property type="entry name" value="Winged helix' DNA-binding domain"/>
    <property type="match status" value="1"/>
</dbReference>
<dbReference type="GO" id="GO:0003677">
    <property type="term" value="F:DNA binding"/>
    <property type="evidence" value="ECO:0007669"/>
    <property type="project" value="InterPro"/>
</dbReference>
<dbReference type="Pfam" id="PF13545">
    <property type="entry name" value="HTH_Crp_2"/>
    <property type="match status" value="1"/>
</dbReference>
<evidence type="ECO:0000313" key="3">
    <source>
        <dbReference type="EMBL" id="RJF94318.1"/>
    </source>
</evidence>
<evidence type="ECO:0000256" key="1">
    <source>
        <dbReference type="SAM" id="MobiDB-lite"/>
    </source>
</evidence>
<proteinExistence type="predicted"/>
<protein>
    <submittedName>
        <fullName evidence="3">Crp/Fnr family transcriptional regulator</fullName>
    </submittedName>
</protein>
<gene>
    <name evidence="3" type="ORF">D3874_00215</name>
</gene>
<evidence type="ECO:0000259" key="2">
    <source>
        <dbReference type="PROSITE" id="PS51063"/>
    </source>
</evidence>
<dbReference type="PROSITE" id="PS51063">
    <property type="entry name" value="HTH_CRP_2"/>
    <property type="match status" value="1"/>
</dbReference>
<dbReference type="GO" id="GO:0006355">
    <property type="term" value="P:regulation of DNA-templated transcription"/>
    <property type="evidence" value="ECO:0007669"/>
    <property type="project" value="InterPro"/>
</dbReference>
<dbReference type="AlphaFoldDB" id="A0A418WSS5"/>
<dbReference type="EMBL" id="QYUK01000008">
    <property type="protein sequence ID" value="RJF94318.1"/>
    <property type="molecule type" value="Genomic_DNA"/>
</dbReference>
<dbReference type="InterPro" id="IPR012318">
    <property type="entry name" value="HTH_CRP"/>
</dbReference>
<organism evidence="3 4">
    <name type="scientific">Oleomonas cavernae</name>
    <dbReference type="NCBI Taxonomy" id="2320859"/>
    <lineage>
        <taxon>Bacteria</taxon>
        <taxon>Pseudomonadati</taxon>
        <taxon>Pseudomonadota</taxon>
        <taxon>Alphaproteobacteria</taxon>
        <taxon>Acetobacterales</taxon>
        <taxon>Acetobacteraceae</taxon>
        <taxon>Oleomonas</taxon>
    </lineage>
</organism>
<feature type="domain" description="HTH crp-type" evidence="2">
    <location>
        <begin position="123"/>
        <end position="196"/>
    </location>
</feature>
<dbReference type="InterPro" id="IPR036390">
    <property type="entry name" value="WH_DNA-bd_sf"/>
</dbReference>
<sequence>MRQGVPGGPFRQRAHAVCRRRSRLHGLSPGRGAGAPCPDHRFRSRVELPGRRSRRVDRRDRGLRQRPADRRCHRHFAGSGLRHFRRRFRPSIRDPPRLARSVIHLLCRRLRATTDQLEGIALHKIEVRLARFLLGLLGQRTAPPGRRLSLELGYSQSELARLVGSSRSKLNMALGVLEDAGAIKRTSDRLFCDPAMLAQFADSADD</sequence>
<comment type="caution">
    <text evidence="3">The sequence shown here is derived from an EMBL/GenBank/DDBJ whole genome shotgun (WGS) entry which is preliminary data.</text>
</comment>
<dbReference type="InterPro" id="IPR014710">
    <property type="entry name" value="RmlC-like_jellyroll"/>
</dbReference>
<name>A0A418WSS5_9PROT</name>
<accession>A0A418WSS5</accession>
<dbReference type="Proteomes" id="UP000284605">
    <property type="component" value="Unassembled WGS sequence"/>
</dbReference>
<evidence type="ECO:0000313" key="4">
    <source>
        <dbReference type="Proteomes" id="UP000284605"/>
    </source>
</evidence>
<reference evidence="3 4" key="1">
    <citation type="submission" date="2018-09" db="EMBL/GenBank/DDBJ databases">
        <authorList>
            <person name="Zhu H."/>
        </authorList>
    </citation>
    <scope>NUCLEOTIDE SEQUENCE [LARGE SCALE GENOMIC DNA]</scope>
    <source>
        <strain evidence="3 4">K1W22B-8</strain>
    </source>
</reference>
<feature type="region of interest" description="Disordered" evidence="1">
    <location>
        <begin position="22"/>
        <end position="42"/>
    </location>
</feature>